<feature type="region of interest" description="Disordered" evidence="1">
    <location>
        <begin position="556"/>
        <end position="582"/>
    </location>
</feature>
<evidence type="ECO:0000313" key="3">
    <source>
        <dbReference type="Proteomes" id="UP001140091"/>
    </source>
</evidence>
<dbReference type="EMBL" id="JANBPK010001459">
    <property type="protein sequence ID" value="KAJ2923006.1"/>
    <property type="molecule type" value="Genomic_DNA"/>
</dbReference>
<gene>
    <name evidence="2" type="ORF">H1R20_g14089</name>
</gene>
<evidence type="ECO:0000256" key="1">
    <source>
        <dbReference type="SAM" id="MobiDB-lite"/>
    </source>
</evidence>
<sequence>MDSDEEYLGAVKTEPSKDSNLTDTDSLLDGSAGIRPRHIPDLTELPPTKESKTSLLFSKSQRDYLESLKSEYKATTKQDLRAELALAAAEHMLDRLEKKGTKKSKGERASFRQNVRHWFQQNCRAERDLPRWAYAWTGRRVYYYKHPEPVMTEWKDLCRAAGEDVPDSDIDQDEEAESSDDEQDTGLGDDGAPLPGKQPLKSKATQPQKRPQVKYFQTALSNVYGRLSPTLRKTYEKEAIEWKMKGPNEATKRKLAEKYLARLARHFADTVHKQMGVRLAMLVTYVVPNGNTAASFVDYTEEFGGRSFSKDFGLEIEKSTILTHWGAYAKGEFDDGDQSDQVDEAQIRKRGKPLLKLELNKYGEPIIPDPTAIPAGEQPNQYLPRLIRNIVIYNYARSCGREPKDVGPPWSRMAENVRDYIGSEYLPDDFVQYWKEPTGITVKPARKILQFWYGRQQEKQIPLDIHNYWDGEALVPREPQQLLDIDDQDPDFEDDVETLHIPIAPRSPKKSAKSGGKGRKKRQSAKIREVDAAVEVPDQQVDVEISSARLTQTMGEETAVATRGGQSVKIKPRPRGRIDRIV</sequence>
<organism evidence="2 3">
    <name type="scientific">Candolleomyces eurysporus</name>
    <dbReference type="NCBI Taxonomy" id="2828524"/>
    <lineage>
        <taxon>Eukaryota</taxon>
        <taxon>Fungi</taxon>
        <taxon>Dikarya</taxon>
        <taxon>Basidiomycota</taxon>
        <taxon>Agaricomycotina</taxon>
        <taxon>Agaricomycetes</taxon>
        <taxon>Agaricomycetidae</taxon>
        <taxon>Agaricales</taxon>
        <taxon>Agaricineae</taxon>
        <taxon>Psathyrellaceae</taxon>
        <taxon>Candolleomyces</taxon>
    </lineage>
</organism>
<feature type="region of interest" description="Disordered" evidence="1">
    <location>
        <begin position="502"/>
        <end position="532"/>
    </location>
</feature>
<feature type="non-terminal residue" evidence="2">
    <location>
        <position position="1"/>
    </location>
</feature>
<name>A0A9W8ITG7_9AGAR</name>
<dbReference type="AlphaFoldDB" id="A0A9W8ITG7"/>
<protein>
    <submittedName>
        <fullName evidence="2">Uncharacterized protein</fullName>
    </submittedName>
</protein>
<comment type="caution">
    <text evidence="2">The sequence shown here is derived from an EMBL/GenBank/DDBJ whole genome shotgun (WGS) entry which is preliminary data.</text>
</comment>
<feature type="region of interest" description="Disordered" evidence="1">
    <location>
        <begin position="162"/>
        <end position="212"/>
    </location>
</feature>
<feature type="compositionally biased region" description="Acidic residues" evidence="1">
    <location>
        <begin position="164"/>
        <end position="184"/>
    </location>
</feature>
<feature type="compositionally biased region" description="Low complexity" evidence="1">
    <location>
        <begin position="18"/>
        <end position="31"/>
    </location>
</feature>
<dbReference type="Proteomes" id="UP001140091">
    <property type="component" value="Unassembled WGS sequence"/>
</dbReference>
<feature type="compositionally biased region" description="Basic residues" evidence="1">
    <location>
        <begin position="507"/>
        <end position="525"/>
    </location>
</feature>
<dbReference type="OrthoDB" id="2947796at2759"/>
<feature type="region of interest" description="Disordered" evidence="1">
    <location>
        <begin position="1"/>
        <end position="56"/>
    </location>
</feature>
<keyword evidence="3" id="KW-1185">Reference proteome</keyword>
<accession>A0A9W8ITG7</accession>
<reference evidence="2" key="1">
    <citation type="submission" date="2022-06" db="EMBL/GenBank/DDBJ databases">
        <title>Genome Sequence of Candolleomyces eurysporus.</title>
        <authorList>
            <person name="Buettner E."/>
        </authorList>
    </citation>
    <scope>NUCLEOTIDE SEQUENCE</scope>
    <source>
        <strain evidence="2">VTCC 930004</strain>
    </source>
</reference>
<evidence type="ECO:0000313" key="2">
    <source>
        <dbReference type="EMBL" id="KAJ2923006.1"/>
    </source>
</evidence>
<proteinExistence type="predicted"/>